<dbReference type="Proteomes" id="UP001317259">
    <property type="component" value="Unassembled WGS sequence"/>
</dbReference>
<gene>
    <name evidence="1" type="ORF">MF672_051035</name>
</gene>
<dbReference type="RefSeq" id="WP_242372818.1">
    <property type="nucleotide sequence ID" value="NZ_JAKRKC020000009.1"/>
</dbReference>
<evidence type="ECO:0000313" key="1">
    <source>
        <dbReference type="EMBL" id="MCK2222089.1"/>
    </source>
</evidence>
<dbReference type="EMBL" id="JAKRKC020000009">
    <property type="protein sequence ID" value="MCK2222089.1"/>
    <property type="molecule type" value="Genomic_DNA"/>
</dbReference>
<evidence type="ECO:0000313" key="2">
    <source>
        <dbReference type="Proteomes" id="UP001317259"/>
    </source>
</evidence>
<organism evidence="1 2">
    <name type="scientific">Actinomadura luzonensis</name>
    <dbReference type="NCBI Taxonomy" id="2805427"/>
    <lineage>
        <taxon>Bacteria</taxon>
        <taxon>Bacillati</taxon>
        <taxon>Actinomycetota</taxon>
        <taxon>Actinomycetes</taxon>
        <taxon>Streptosporangiales</taxon>
        <taxon>Thermomonosporaceae</taxon>
        <taxon>Actinomadura</taxon>
    </lineage>
</organism>
<name>A0ABT0GC62_9ACTN</name>
<accession>A0ABT0GC62</accession>
<keyword evidence="1" id="KW-0614">Plasmid</keyword>
<keyword evidence="2" id="KW-1185">Reference proteome</keyword>
<comment type="caution">
    <text evidence="1">The sequence shown here is derived from an EMBL/GenBank/DDBJ whole genome shotgun (WGS) entry which is preliminary data.</text>
</comment>
<reference evidence="1 2" key="1">
    <citation type="submission" date="2022-04" db="EMBL/GenBank/DDBJ databases">
        <title>Genome draft of Actinomadura sp. ATCC 31491.</title>
        <authorList>
            <person name="Shi X."/>
            <person name="Du Y."/>
        </authorList>
    </citation>
    <scope>NUCLEOTIDE SEQUENCE [LARGE SCALE GENOMIC DNA]</scope>
    <source>
        <strain evidence="1 2">ATCC 31491</strain>
        <plasmid evidence="1">unnamed6</plasmid>
    </source>
</reference>
<geneLocation type="plasmid" evidence="1">
    <name>unnamed6</name>
</geneLocation>
<proteinExistence type="predicted"/>
<sequence>MIVGRDADKVYNDMHRKWALDHPGVDPAEDAEFLRAFRLAVGQDPETGLYPPA</sequence>
<protein>
    <submittedName>
        <fullName evidence="1">Uncharacterized protein</fullName>
    </submittedName>
</protein>